<dbReference type="Gene3D" id="3.40.50.620">
    <property type="entry name" value="HUPs"/>
    <property type="match status" value="1"/>
</dbReference>
<evidence type="ECO:0000313" key="3">
    <source>
        <dbReference type="Proteomes" id="UP000274822"/>
    </source>
</evidence>
<dbReference type="PANTHER" id="PTHR31964:SF113">
    <property type="entry name" value="USPA DOMAIN-CONTAINING PROTEIN"/>
    <property type="match status" value="1"/>
</dbReference>
<reference evidence="2 3" key="1">
    <citation type="journal article" date="2018" name="New Phytol.">
        <title>Phylogenomics of Endogonaceae and evolution of mycorrhizas within Mucoromycota.</title>
        <authorList>
            <person name="Chang Y."/>
            <person name="Desiro A."/>
            <person name="Na H."/>
            <person name="Sandor L."/>
            <person name="Lipzen A."/>
            <person name="Clum A."/>
            <person name="Barry K."/>
            <person name="Grigoriev I.V."/>
            <person name="Martin F.M."/>
            <person name="Stajich J.E."/>
            <person name="Smith M.E."/>
            <person name="Bonito G."/>
            <person name="Spatafora J.W."/>
        </authorList>
    </citation>
    <scope>NUCLEOTIDE SEQUENCE [LARGE SCALE GENOMIC DNA]</scope>
    <source>
        <strain evidence="2 3">AD002</strain>
    </source>
</reference>
<proteinExistence type="predicted"/>
<evidence type="ECO:0000313" key="2">
    <source>
        <dbReference type="EMBL" id="RUS29047.1"/>
    </source>
</evidence>
<name>A0A433QGX4_9FUNG</name>
<dbReference type="CDD" id="cd23659">
    <property type="entry name" value="USP_At3g01520-like"/>
    <property type="match status" value="1"/>
</dbReference>
<protein>
    <recommendedName>
        <fullName evidence="1">UspA domain-containing protein</fullName>
    </recommendedName>
</protein>
<sequence>MSLPTDYDTPGASIPLHERRKVLIAFDNSPTAVKAYKWCLQKLLVPGQDHVLLTAVIDPDRPKQWYEPVSIEQAVEEELFMEMNMRRRLREIEENTQAILEDIAREIRAATAATTQIVVLSGRAPGPILCKCAEDARVDVLVVGTRGLSILKSNSGFRQRLLRSQFQVCRHRRQDRQHHRLAAEESAKICGQSLYLLGSDWKRPEGVFQ</sequence>
<dbReference type="Pfam" id="PF00582">
    <property type="entry name" value="Usp"/>
    <property type="match status" value="1"/>
</dbReference>
<dbReference type="AlphaFoldDB" id="A0A433QGX4"/>
<dbReference type="EMBL" id="RBNJ01005717">
    <property type="protein sequence ID" value="RUS29047.1"/>
    <property type="molecule type" value="Genomic_DNA"/>
</dbReference>
<dbReference type="InterPro" id="IPR006016">
    <property type="entry name" value="UspA"/>
</dbReference>
<comment type="caution">
    <text evidence="2">The sequence shown here is derived from an EMBL/GenBank/DDBJ whole genome shotgun (WGS) entry which is preliminary data.</text>
</comment>
<dbReference type="InterPro" id="IPR014729">
    <property type="entry name" value="Rossmann-like_a/b/a_fold"/>
</dbReference>
<dbReference type="PANTHER" id="PTHR31964">
    <property type="entry name" value="ADENINE NUCLEOTIDE ALPHA HYDROLASES-LIKE SUPERFAMILY PROTEIN"/>
    <property type="match status" value="1"/>
</dbReference>
<feature type="domain" description="UspA" evidence="1">
    <location>
        <begin position="19"/>
        <end position="162"/>
    </location>
</feature>
<organism evidence="2 3">
    <name type="scientific">Jimgerdemannia flammicorona</name>
    <dbReference type="NCBI Taxonomy" id="994334"/>
    <lineage>
        <taxon>Eukaryota</taxon>
        <taxon>Fungi</taxon>
        <taxon>Fungi incertae sedis</taxon>
        <taxon>Mucoromycota</taxon>
        <taxon>Mucoromycotina</taxon>
        <taxon>Endogonomycetes</taxon>
        <taxon>Endogonales</taxon>
        <taxon>Endogonaceae</taxon>
        <taxon>Jimgerdemannia</taxon>
    </lineage>
</organism>
<gene>
    <name evidence="2" type="ORF">BC938DRAFT_481128</name>
</gene>
<evidence type="ECO:0000259" key="1">
    <source>
        <dbReference type="Pfam" id="PF00582"/>
    </source>
</evidence>
<dbReference type="SUPFAM" id="SSF52402">
    <property type="entry name" value="Adenine nucleotide alpha hydrolases-like"/>
    <property type="match status" value="1"/>
</dbReference>
<dbReference type="Proteomes" id="UP000274822">
    <property type="component" value="Unassembled WGS sequence"/>
</dbReference>
<accession>A0A433QGX4</accession>
<keyword evidence="3" id="KW-1185">Reference proteome</keyword>